<organism evidence="3 4">
    <name type="scientific">Temnothorax longispinosus</name>
    <dbReference type="NCBI Taxonomy" id="300112"/>
    <lineage>
        <taxon>Eukaryota</taxon>
        <taxon>Metazoa</taxon>
        <taxon>Ecdysozoa</taxon>
        <taxon>Arthropoda</taxon>
        <taxon>Hexapoda</taxon>
        <taxon>Insecta</taxon>
        <taxon>Pterygota</taxon>
        <taxon>Neoptera</taxon>
        <taxon>Endopterygota</taxon>
        <taxon>Hymenoptera</taxon>
        <taxon>Apocrita</taxon>
        <taxon>Aculeata</taxon>
        <taxon>Formicoidea</taxon>
        <taxon>Formicidae</taxon>
        <taxon>Myrmicinae</taxon>
        <taxon>Temnothorax</taxon>
    </lineage>
</organism>
<protein>
    <submittedName>
        <fullName evidence="3">Uncharacterized protein</fullName>
    </submittedName>
</protein>
<comment type="caution">
    <text evidence="3">The sequence shown here is derived from an EMBL/GenBank/DDBJ whole genome shotgun (WGS) entry which is preliminary data.</text>
</comment>
<evidence type="ECO:0000256" key="1">
    <source>
        <dbReference type="SAM" id="MobiDB-lite"/>
    </source>
</evidence>
<reference evidence="3 4" key="1">
    <citation type="journal article" date="2019" name="Philos. Trans. R. Soc. Lond., B, Biol. Sci.">
        <title>Ant behaviour and brain gene expression of defending hosts depend on the ecological success of the intruding social parasite.</title>
        <authorList>
            <person name="Kaur R."/>
            <person name="Stoldt M."/>
            <person name="Jongepier E."/>
            <person name="Feldmeyer B."/>
            <person name="Menzel F."/>
            <person name="Bornberg-Bauer E."/>
            <person name="Foitzik S."/>
        </authorList>
    </citation>
    <scope>NUCLEOTIDE SEQUENCE [LARGE SCALE GENOMIC DNA]</scope>
    <source>
        <tissue evidence="3">Whole body</tissue>
    </source>
</reference>
<name>A0A4S2JZY1_9HYME</name>
<keyword evidence="2" id="KW-0472">Membrane</keyword>
<evidence type="ECO:0000256" key="2">
    <source>
        <dbReference type="SAM" id="Phobius"/>
    </source>
</evidence>
<feature type="region of interest" description="Disordered" evidence="1">
    <location>
        <begin position="45"/>
        <end position="75"/>
    </location>
</feature>
<feature type="transmembrane region" description="Helical" evidence="2">
    <location>
        <begin position="92"/>
        <end position="112"/>
    </location>
</feature>
<feature type="compositionally biased region" description="Low complexity" evidence="1">
    <location>
        <begin position="45"/>
        <end position="55"/>
    </location>
</feature>
<keyword evidence="4" id="KW-1185">Reference proteome</keyword>
<dbReference type="EMBL" id="QBLH01003227">
    <property type="protein sequence ID" value="TGZ42203.1"/>
    <property type="molecule type" value="Genomic_DNA"/>
</dbReference>
<dbReference type="AlphaFoldDB" id="A0A4S2JZY1"/>
<sequence length="115" mass="12735">MLPDCRRPGSNYTCTNYGGLPRKEQAIRREPVRRLLCVKGAPRCGGARSCARRAPTPLPPPHTPGTRRASNGREAARAWHATRARRVSACSFGVPLYFVSTFIVASHLRLLVIRI</sequence>
<evidence type="ECO:0000313" key="3">
    <source>
        <dbReference type="EMBL" id="TGZ42203.1"/>
    </source>
</evidence>
<keyword evidence="2" id="KW-1133">Transmembrane helix</keyword>
<evidence type="ECO:0000313" key="4">
    <source>
        <dbReference type="Proteomes" id="UP000310200"/>
    </source>
</evidence>
<gene>
    <name evidence="3" type="ORF">DBV15_05639</name>
</gene>
<accession>A0A4S2JZY1</accession>
<proteinExistence type="predicted"/>
<dbReference type="Proteomes" id="UP000310200">
    <property type="component" value="Unassembled WGS sequence"/>
</dbReference>
<keyword evidence="2" id="KW-0812">Transmembrane</keyword>